<protein>
    <recommendedName>
        <fullName evidence="1">HMG box domain-containing protein</fullName>
    </recommendedName>
</protein>
<proteinExistence type="predicted"/>
<accession>A0A397UX76</accession>
<dbReference type="InterPro" id="IPR036910">
    <property type="entry name" value="HMG_box_dom_sf"/>
</dbReference>
<dbReference type="AlphaFoldDB" id="A0A397UX76"/>
<name>A0A397UX76_9GLOM</name>
<gene>
    <name evidence="2" type="ORF">C2G38_2094947</name>
</gene>
<evidence type="ECO:0000259" key="1">
    <source>
        <dbReference type="Pfam" id="PF00505"/>
    </source>
</evidence>
<organism evidence="2 3">
    <name type="scientific">Gigaspora rosea</name>
    <dbReference type="NCBI Taxonomy" id="44941"/>
    <lineage>
        <taxon>Eukaryota</taxon>
        <taxon>Fungi</taxon>
        <taxon>Fungi incertae sedis</taxon>
        <taxon>Mucoromycota</taxon>
        <taxon>Glomeromycotina</taxon>
        <taxon>Glomeromycetes</taxon>
        <taxon>Diversisporales</taxon>
        <taxon>Gigasporaceae</taxon>
        <taxon>Gigaspora</taxon>
    </lineage>
</organism>
<evidence type="ECO:0000313" key="3">
    <source>
        <dbReference type="Proteomes" id="UP000266673"/>
    </source>
</evidence>
<sequence>MASTVKKQGLSIDSSPEGIYCENCADRSNGDNQIENQETFDYIKSSTETLIKIPFPPTIKPDELVLDILKSKSKSPKMLNEFFIYRKVFVQELRKQNLKLKMTKASKLCSNSWHQASSNVKNEYRRLAREVEKLYIRIRNDKLFNNDDQRKHFTNTAPVNCTPAISDVIGNNSNNGNNIPISPCALEQSINDENPCYPYSHIYVPCSSISSISSIFYTPYYTYDNVYMPVYDGNMYLSDFSLALPPFQSTSLELFPLQPNNFKSYMTNGNLSDNINANSYSNVTDFTTQTISVEEPLANQNNFFDSNIFYEMV</sequence>
<evidence type="ECO:0000313" key="2">
    <source>
        <dbReference type="EMBL" id="RIB14755.1"/>
    </source>
</evidence>
<dbReference type="Pfam" id="PF00505">
    <property type="entry name" value="HMG_box"/>
    <property type="match status" value="1"/>
</dbReference>
<dbReference type="SUPFAM" id="SSF47095">
    <property type="entry name" value="HMG-box"/>
    <property type="match status" value="1"/>
</dbReference>
<dbReference type="OrthoDB" id="2423183at2759"/>
<dbReference type="Proteomes" id="UP000266673">
    <property type="component" value="Unassembled WGS sequence"/>
</dbReference>
<comment type="caution">
    <text evidence="2">The sequence shown here is derived from an EMBL/GenBank/DDBJ whole genome shotgun (WGS) entry which is preliminary data.</text>
</comment>
<keyword evidence="3" id="KW-1185">Reference proteome</keyword>
<feature type="domain" description="HMG box" evidence="1">
    <location>
        <begin position="78"/>
        <end position="136"/>
    </location>
</feature>
<dbReference type="EMBL" id="QKWP01000797">
    <property type="protein sequence ID" value="RIB14755.1"/>
    <property type="molecule type" value="Genomic_DNA"/>
</dbReference>
<dbReference type="Gene3D" id="1.10.30.10">
    <property type="entry name" value="High mobility group box domain"/>
    <property type="match status" value="1"/>
</dbReference>
<dbReference type="InterPro" id="IPR009071">
    <property type="entry name" value="HMG_box_dom"/>
</dbReference>
<reference evidence="2 3" key="1">
    <citation type="submission" date="2018-06" db="EMBL/GenBank/DDBJ databases">
        <title>Comparative genomics reveals the genomic features of Rhizophagus irregularis, R. cerebriforme, R. diaphanum and Gigaspora rosea, and their symbiotic lifestyle signature.</title>
        <authorList>
            <person name="Morin E."/>
            <person name="San Clemente H."/>
            <person name="Chen E.C.H."/>
            <person name="De La Providencia I."/>
            <person name="Hainaut M."/>
            <person name="Kuo A."/>
            <person name="Kohler A."/>
            <person name="Murat C."/>
            <person name="Tang N."/>
            <person name="Roy S."/>
            <person name="Loubradou J."/>
            <person name="Henrissat B."/>
            <person name="Grigoriev I.V."/>
            <person name="Corradi N."/>
            <person name="Roux C."/>
            <person name="Martin F.M."/>
        </authorList>
    </citation>
    <scope>NUCLEOTIDE SEQUENCE [LARGE SCALE GENOMIC DNA]</scope>
    <source>
        <strain evidence="2 3">DAOM 194757</strain>
    </source>
</reference>